<evidence type="ECO:0000313" key="3">
    <source>
        <dbReference type="Proteomes" id="UP000199820"/>
    </source>
</evidence>
<dbReference type="SUPFAM" id="SSF56112">
    <property type="entry name" value="Protein kinase-like (PK-like)"/>
    <property type="match status" value="1"/>
</dbReference>
<gene>
    <name evidence="2" type="ORF">SAMN04487771_11051</name>
</gene>
<reference evidence="2 3" key="1">
    <citation type="submission" date="2016-10" db="EMBL/GenBank/DDBJ databases">
        <authorList>
            <person name="de Groot N.N."/>
        </authorList>
    </citation>
    <scope>NUCLEOTIDE SEQUENCE [LARGE SCALE GENOMIC DNA]</scope>
    <source>
        <strain evidence="2 3">KH1P1</strain>
    </source>
</reference>
<dbReference type="InterPro" id="IPR002575">
    <property type="entry name" value="Aminoglycoside_PTrfase"/>
</dbReference>
<dbReference type="eggNOG" id="COG3173">
    <property type="taxonomic scope" value="Bacteria"/>
</dbReference>
<dbReference type="EMBL" id="FOIL01000105">
    <property type="protein sequence ID" value="SEU00224.1"/>
    <property type="molecule type" value="Genomic_DNA"/>
</dbReference>
<dbReference type="Proteomes" id="UP000199820">
    <property type="component" value="Unassembled WGS sequence"/>
</dbReference>
<protein>
    <submittedName>
        <fullName evidence="2">TIGR02172 family protein</fullName>
    </submittedName>
</protein>
<dbReference type="RefSeq" id="WP_074650839.1">
    <property type="nucleotide sequence ID" value="NZ_FOIL01000105.1"/>
</dbReference>
<dbReference type="AlphaFoldDB" id="A0A1I0ISL9"/>
<name>A0A1I0ISL9_9FIRM</name>
<proteinExistence type="predicted"/>
<accession>A0A1I0ISL9</accession>
<keyword evidence="3" id="KW-1185">Reference proteome</keyword>
<evidence type="ECO:0000313" key="2">
    <source>
        <dbReference type="EMBL" id="SEU00224.1"/>
    </source>
</evidence>
<dbReference type="OrthoDB" id="9802385at2"/>
<sequence>MDGKKEFREIKIDGCRKIGEGSHGVVYQTAPDMLVKVYREGVTLDTIHKEQALSRWAFVKGVPTAIPFDVVRVGEQYGTVFELLNATSASEYIAESPDHLEWFIEQSVRLMKQVHGIEVEPGELPDMKQQTYAWLEKIRPQFSAAHYETIRRILDSVPDRHTLLHADFHLKNIMICGDELMLIDMETLCTGDPVFELATVYNSYREFPSIDPAAAQFLGIDVETAARICDRTFELYTASSSVPEVMNTARLLGGIRIIDFMGRHAEHPASSHVIECCLRDMKMLLEQMKG</sequence>
<dbReference type="Pfam" id="PF01636">
    <property type="entry name" value="APH"/>
    <property type="match status" value="1"/>
</dbReference>
<dbReference type="STRING" id="1526.SAMN02910262_01361"/>
<dbReference type="InterPro" id="IPR011009">
    <property type="entry name" value="Kinase-like_dom_sf"/>
</dbReference>
<feature type="domain" description="Aminoglycoside phosphotransferase" evidence="1">
    <location>
        <begin position="16"/>
        <end position="216"/>
    </location>
</feature>
<evidence type="ECO:0000259" key="1">
    <source>
        <dbReference type="Pfam" id="PF01636"/>
    </source>
</evidence>
<organism evidence="2 3">
    <name type="scientific">[Clostridium] aminophilum</name>
    <dbReference type="NCBI Taxonomy" id="1526"/>
    <lineage>
        <taxon>Bacteria</taxon>
        <taxon>Bacillati</taxon>
        <taxon>Bacillota</taxon>
        <taxon>Clostridia</taxon>
        <taxon>Lachnospirales</taxon>
        <taxon>Lachnospiraceae</taxon>
    </lineage>
</organism>
<dbReference type="Gene3D" id="3.90.1200.10">
    <property type="match status" value="1"/>
</dbReference>